<feature type="compositionally biased region" description="Gly residues" evidence="2">
    <location>
        <begin position="85"/>
        <end position="111"/>
    </location>
</feature>
<dbReference type="InterPro" id="IPR000504">
    <property type="entry name" value="RRM_dom"/>
</dbReference>
<name>A0A0K1Q4T0_9BACT</name>
<evidence type="ECO:0000256" key="2">
    <source>
        <dbReference type="SAM" id="MobiDB-lite"/>
    </source>
</evidence>
<dbReference type="OrthoDB" id="9798855at2"/>
<dbReference type="STRING" id="1391654.AKJ09_07391"/>
<dbReference type="GO" id="GO:0003723">
    <property type="term" value="F:RNA binding"/>
    <property type="evidence" value="ECO:0007669"/>
    <property type="project" value="UniProtKB-KW"/>
</dbReference>
<dbReference type="Gene3D" id="3.30.70.330">
    <property type="match status" value="1"/>
</dbReference>
<keyword evidence="1" id="KW-0694">RNA-binding</keyword>
<evidence type="ECO:0000259" key="3">
    <source>
        <dbReference type="PROSITE" id="PS50102"/>
    </source>
</evidence>
<dbReference type="PANTHER" id="PTHR48027">
    <property type="entry name" value="HETEROGENEOUS NUCLEAR RIBONUCLEOPROTEIN 87F-RELATED"/>
    <property type="match status" value="1"/>
</dbReference>
<dbReference type="InterPro" id="IPR052462">
    <property type="entry name" value="SLIRP/GR-RBP-like"/>
</dbReference>
<reference evidence="4 5" key="1">
    <citation type="submission" date="2015-08" db="EMBL/GenBank/DDBJ databases">
        <authorList>
            <person name="Babu N.S."/>
            <person name="Beckwith C.J."/>
            <person name="Beseler K.G."/>
            <person name="Brison A."/>
            <person name="Carone J.V."/>
            <person name="Caskin T.P."/>
            <person name="Diamond M."/>
            <person name="Durham M.E."/>
            <person name="Foxe J.M."/>
            <person name="Go M."/>
            <person name="Henderson B.A."/>
            <person name="Jones I.B."/>
            <person name="McGettigan J.A."/>
            <person name="Micheletti S.J."/>
            <person name="Nasrallah M.E."/>
            <person name="Ortiz D."/>
            <person name="Piller C.R."/>
            <person name="Privatt S.R."/>
            <person name="Schneider S.L."/>
            <person name="Sharp S."/>
            <person name="Smith T.C."/>
            <person name="Stanton J.D."/>
            <person name="Ullery H.E."/>
            <person name="Wilson R.J."/>
            <person name="Serrano M.G."/>
            <person name="Buck G."/>
            <person name="Lee V."/>
            <person name="Wang Y."/>
            <person name="Carvalho R."/>
            <person name="Voegtly L."/>
            <person name="Shi R."/>
            <person name="Duckworth R."/>
            <person name="Johnson A."/>
            <person name="Loviza R."/>
            <person name="Walstead R."/>
            <person name="Shah Z."/>
            <person name="Kiflezghi M."/>
            <person name="Wade K."/>
            <person name="Ball S.L."/>
            <person name="Bradley K.W."/>
            <person name="Asai D.J."/>
            <person name="Bowman C.A."/>
            <person name="Russell D.A."/>
            <person name="Pope W.H."/>
            <person name="Jacobs-Sera D."/>
            <person name="Hendrix R.W."/>
            <person name="Hatfull G.F."/>
        </authorList>
    </citation>
    <scope>NUCLEOTIDE SEQUENCE [LARGE SCALE GENOMIC DNA]</scope>
    <source>
        <strain evidence="4 5">DSM 27648</strain>
    </source>
</reference>
<dbReference type="AlphaFoldDB" id="A0A0K1Q4T0"/>
<dbReference type="InterPro" id="IPR035979">
    <property type="entry name" value="RBD_domain_sf"/>
</dbReference>
<proteinExistence type="predicted"/>
<dbReference type="SMART" id="SM00360">
    <property type="entry name" value="RRM"/>
    <property type="match status" value="1"/>
</dbReference>
<sequence>MGNRLYVGNLSFNSTTESVRDCFASIGEVTDVHVVTDRETGRSRGFAFVTMGSQAEAQKAISEMNGALLDGRPLRVNEAEERRGGGGGGGGFGGGGGGGGGRGGFGGGGDGGGRRGGHRGW</sequence>
<dbReference type="Pfam" id="PF00076">
    <property type="entry name" value="RRM_1"/>
    <property type="match status" value="1"/>
</dbReference>
<keyword evidence="5" id="KW-1185">Reference proteome</keyword>
<gene>
    <name evidence="4" type="ORF">AKJ09_07391</name>
</gene>
<dbReference type="Proteomes" id="UP000064967">
    <property type="component" value="Chromosome"/>
</dbReference>
<protein>
    <submittedName>
        <fullName evidence="4">RNA-binding protein</fullName>
    </submittedName>
</protein>
<dbReference type="RefSeq" id="WP_146651966.1">
    <property type="nucleotide sequence ID" value="NZ_CP012333.1"/>
</dbReference>
<dbReference type="EMBL" id="CP012333">
    <property type="protein sequence ID" value="AKV00728.1"/>
    <property type="molecule type" value="Genomic_DNA"/>
</dbReference>
<dbReference type="PATRIC" id="fig|1391654.3.peg.7508"/>
<feature type="region of interest" description="Disordered" evidence="2">
    <location>
        <begin position="77"/>
        <end position="121"/>
    </location>
</feature>
<dbReference type="KEGG" id="llu:AKJ09_07391"/>
<dbReference type="InterPro" id="IPR012677">
    <property type="entry name" value="Nucleotide-bd_a/b_plait_sf"/>
</dbReference>
<accession>A0A0K1Q4T0</accession>
<organism evidence="4 5">
    <name type="scientific">Labilithrix luteola</name>
    <dbReference type="NCBI Taxonomy" id="1391654"/>
    <lineage>
        <taxon>Bacteria</taxon>
        <taxon>Pseudomonadati</taxon>
        <taxon>Myxococcota</taxon>
        <taxon>Polyangia</taxon>
        <taxon>Polyangiales</taxon>
        <taxon>Labilitrichaceae</taxon>
        <taxon>Labilithrix</taxon>
    </lineage>
</organism>
<evidence type="ECO:0000313" key="5">
    <source>
        <dbReference type="Proteomes" id="UP000064967"/>
    </source>
</evidence>
<dbReference type="PROSITE" id="PS50102">
    <property type="entry name" value="RRM"/>
    <property type="match status" value="1"/>
</dbReference>
<dbReference type="SUPFAM" id="SSF54928">
    <property type="entry name" value="RNA-binding domain, RBD"/>
    <property type="match status" value="1"/>
</dbReference>
<dbReference type="CDD" id="cd21608">
    <property type="entry name" value="RRM2_NsCP33_like"/>
    <property type="match status" value="1"/>
</dbReference>
<evidence type="ECO:0000313" key="4">
    <source>
        <dbReference type="EMBL" id="AKV00728.1"/>
    </source>
</evidence>
<dbReference type="InterPro" id="IPR048289">
    <property type="entry name" value="RRM2_NsCP33-like"/>
</dbReference>
<feature type="domain" description="RRM" evidence="3">
    <location>
        <begin position="3"/>
        <end position="81"/>
    </location>
</feature>
<evidence type="ECO:0000256" key="1">
    <source>
        <dbReference type="ARBA" id="ARBA00022884"/>
    </source>
</evidence>